<keyword evidence="2" id="KW-1185">Reference proteome</keyword>
<dbReference type="GO" id="GO:0006355">
    <property type="term" value="P:regulation of DNA-templated transcription"/>
    <property type="evidence" value="ECO:0007669"/>
    <property type="project" value="InterPro"/>
</dbReference>
<evidence type="ECO:0000313" key="2">
    <source>
        <dbReference type="Proteomes" id="UP000182977"/>
    </source>
</evidence>
<dbReference type="InterPro" id="IPR013321">
    <property type="entry name" value="Arc_rbn_hlx_hlx"/>
</dbReference>
<dbReference type="Proteomes" id="UP000182977">
    <property type="component" value="Chromosome I"/>
</dbReference>
<gene>
    <name evidence="1" type="ORF">SAMN04488563_4097</name>
</gene>
<dbReference type="STRING" id="419479.SAMN04488563_4097"/>
<evidence type="ECO:0000313" key="1">
    <source>
        <dbReference type="EMBL" id="SDU70634.1"/>
    </source>
</evidence>
<accession>A0A1H2KPV7</accession>
<protein>
    <submittedName>
        <fullName evidence="1">Uncharacterized protein</fullName>
    </submittedName>
</protein>
<dbReference type="AlphaFoldDB" id="A0A1H2KPV7"/>
<dbReference type="EMBL" id="LT629791">
    <property type="protein sequence ID" value="SDU70634.1"/>
    <property type="molecule type" value="Genomic_DNA"/>
</dbReference>
<proteinExistence type="predicted"/>
<reference evidence="2" key="1">
    <citation type="submission" date="2016-10" db="EMBL/GenBank/DDBJ databases">
        <authorList>
            <person name="Varghese N."/>
            <person name="Submissions S."/>
        </authorList>
    </citation>
    <scope>NUCLEOTIDE SEQUENCE [LARGE SCALE GENOMIC DNA]</scope>
    <source>
        <strain evidence="2">DSM 45079</strain>
    </source>
</reference>
<name>A0A1H2KPV7_9ACTN</name>
<organism evidence="1 2">
    <name type="scientific">Jiangella alkaliphila</name>
    <dbReference type="NCBI Taxonomy" id="419479"/>
    <lineage>
        <taxon>Bacteria</taxon>
        <taxon>Bacillati</taxon>
        <taxon>Actinomycetota</taxon>
        <taxon>Actinomycetes</taxon>
        <taxon>Jiangellales</taxon>
        <taxon>Jiangellaceae</taxon>
        <taxon>Jiangella</taxon>
    </lineage>
</organism>
<dbReference type="Gene3D" id="1.10.1220.10">
    <property type="entry name" value="Met repressor-like"/>
    <property type="match status" value="1"/>
</dbReference>
<sequence>MSEDQPSSITGGERTVSAVTVDDLRHFGAVFEDLADPDVMSRAWT</sequence>